<dbReference type="OrthoDB" id="121441at2759"/>
<dbReference type="InterPro" id="IPR036388">
    <property type="entry name" value="WH-like_DNA-bd_sf"/>
</dbReference>
<accession>A0A225VZ26</accession>
<dbReference type="SUPFAM" id="SSF46689">
    <property type="entry name" value="Homeodomain-like"/>
    <property type="match status" value="1"/>
</dbReference>
<dbReference type="Gene3D" id="1.10.10.10">
    <property type="entry name" value="Winged helix-like DNA-binding domain superfamily/Winged helix DNA-binding domain"/>
    <property type="match status" value="1"/>
</dbReference>
<dbReference type="EMBL" id="NBNE01002642">
    <property type="protein sequence ID" value="OWZ09850.1"/>
    <property type="molecule type" value="Genomic_DNA"/>
</dbReference>
<protein>
    <submittedName>
        <fullName evidence="2">Uncharacterized protein</fullName>
    </submittedName>
</protein>
<comment type="caution">
    <text evidence="2">The sequence shown here is derived from an EMBL/GenBank/DDBJ whole genome shotgun (WGS) entry which is preliminary data.</text>
</comment>
<evidence type="ECO:0000313" key="2">
    <source>
        <dbReference type="EMBL" id="OWZ09850.1"/>
    </source>
</evidence>
<evidence type="ECO:0000256" key="1">
    <source>
        <dbReference type="SAM" id="MobiDB-lite"/>
    </source>
</evidence>
<organism evidence="2 3">
    <name type="scientific">Phytophthora megakarya</name>
    <dbReference type="NCBI Taxonomy" id="4795"/>
    <lineage>
        <taxon>Eukaryota</taxon>
        <taxon>Sar</taxon>
        <taxon>Stramenopiles</taxon>
        <taxon>Oomycota</taxon>
        <taxon>Peronosporomycetes</taxon>
        <taxon>Peronosporales</taxon>
        <taxon>Peronosporaceae</taxon>
        <taxon>Phytophthora</taxon>
    </lineage>
</organism>
<proteinExistence type="predicted"/>
<dbReference type="Proteomes" id="UP000198211">
    <property type="component" value="Unassembled WGS sequence"/>
</dbReference>
<dbReference type="AlphaFoldDB" id="A0A225VZ26"/>
<reference evidence="3" key="1">
    <citation type="submission" date="2017-03" db="EMBL/GenBank/DDBJ databases">
        <title>Phytopthora megakarya and P. palmivora, two closely related causual agents of cacao black pod achieved similar genome size and gene model numbers by different mechanisms.</title>
        <authorList>
            <person name="Ali S."/>
            <person name="Shao J."/>
            <person name="Larry D.J."/>
            <person name="Kronmiller B."/>
            <person name="Shen D."/>
            <person name="Strem M.D."/>
            <person name="Melnick R.L."/>
            <person name="Guiltinan M.J."/>
            <person name="Tyler B.M."/>
            <person name="Meinhardt L.W."/>
            <person name="Bailey B.A."/>
        </authorList>
    </citation>
    <scope>NUCLEOTIDE SEQUENCE [LARGE SCALE GENOMIC DNA]</scope>
    <source>
        <strain evidence="3">zdho120</strain>
    </source>
</reference>
<gene>
    <name evidence="2" type="ORF">PHMEG_00017377</name>
</gene>
<dbReference type="InterPro" id="IPR009057">
    <property type="entry name" value="Homeodomain-like_sf"/>
</dbReference>
<keyword evidence="3" id="KW-1185">Reference proteome</keyword>
<name>A0A225VZ26_9STRA</name>
<feature type="region of interest" description="Disordered" evidence="1">
    <location>
        <begin position="27"/>
        <end position="50"/>
    </location>
</feature>
<evidence type="ECO:0000313" key="3">
    <source>
        <dbReference type="Proteomes" id="UP000198211"/>
    </source>
</evidence>
<sequence>MKGLHEAGMGVREIARRVERSPNGVSYALQASEKSKNKGGRPRSLTDRQSRQVIRAAATGGYSATKLKATYGLSCTVRTVQRFLYDVDYLVYSKMDRTLPLTKAYMLARLGFV</sequence>